<evidence type="ECO:0000313" key="2">
    <source>
        <dbReference type="Proteomes" id="UP000887013"/>
    </source>
</evidence>
<accession>A0A8X6N8F5</accession>
<sequence>MRRKTYKVQTHAEIELVDAIVDWDEPVQSSTGEQVTYVRRVLDIMDESENMRVDGQLSTGHGATNQAPLLEADLGWL</sequence>
<dbReference type="Proteomes" id="UP000887013">
    <property type="component" value="Unassembled WGS sequence"/>
</dbReference>
<keyword evidence="2" id="KW-1185">Reference proteome</keyword>
<gene>
    <name evidence="1" type="ORF">NPIL_87031</name>
</gene>
<comment type="caution">
    <text evidence="1">The sequence shown here is derived from an EMBL/GenBank/DDBJ whole genome shotgun (WGS) entry which is preliminary data.</text>
</comment>
<evidence type="ECO:0000313" key="1">
    <source>
        <dbReference type="EMBL" id="GFS99571.1"/>
    </source>
</evidence>
<dbReference type="EMBL" id="BMAW01055176">
    <property type="protein sequence ID" value="GFS99571.1"/>
    <property type="molecule type" value="Genomic_DNA"/>
</dbReference>
<proteinExistence type="predicted"/>
<reference evidence="1" key="1">
    <citation type="submission" date="2020-08" db="EMBL/GenBank/DDBJ databases">
        <title>Multicomponent nature underlies the extraordinary mechanical properties of spider dragline silk.</title>
        <authorList>
            <person name="Kono N."/>
            <person name="Nakamura H."/>
            <person name="Mori M."/>
            <person name="Yoshida Y."/>
            <person name="Ohtoshi R."/>
            <person name="Malay A.D."/>
            <person name="Moran D.A.P."/>
            <person name="Tomita M."/>
            <person name="Numata K."/>
            <person name="Arakawa K."/>
        </authorList>
    </citation>
    <scope>NUCLEOTIDE SEQUENCE</scope>
</reference>
<name>A0A8X6N8F5_NEPPI</name>
<protein>
    <submittedName>
        <fullName evidence="1">Uncharacterized protein</fullName>
    </submittedName>
</protein>
<organism evidence="1 2">
    <name type="scientific">Nephila pilipes</name>
    <name type="common">Giant wood spider</name>
    <name type="synonym">Nephila maculata</name>
    <dbReference type="NCBI Taxonomy" id="299642"/>
    <lineage>
        <taxon>Eukaryota</taxon>
        <taxon>Metazoa</taxon>
        <taxon>Ecdysozoa</taxon>
        <taxon>Arthropoda</taxon>
        <taxon>Chelicerata</taxon>
        <taxon>Arachnida</taxon>
        <taxon>Araneae</taxon>
        <taxon>Araneomorphae</taxon>
        <taxon>Entelegynae</taxon>
        <taxon>Araneoidea</taxon>
        <taxon>Nephilidae</taxon>
        <taxon>Nephila</taxon>
    </lineage>
</organism>
<dbReference type="AlphaFoldDB" id="A0A8X6N8F5"/>